<gene>
    <name evidence="7" type="ORF">GCM10017584_01070</name>
</gene>
<reference evidence="7" key="2">
    <citation type="submission" date="2023-01" db="EMBL/GenBank/DDBJ databases">
        <authorList>
            <person name="Sun Q."/>
            <person name="Evtushenko L."/>
        </authorList>
    </citation>
    <scope>NUCLEOTIDE SEQUENCE</scope>
    <source>
        <strain evidence="7">VKM Ac-1401</strain>
    </source>
</reference>
<sequence length="217" mass="23367">MTRISAVDRRAALVRAAVRVVARDGVAAATTRAIVAEAGMSLASFHYAFTSRDELMVELINAVVDGEESAFAPALAPVEGGVTMRDAVRAGLEHYLDGVRADPDREKAMFELTQWALREPGFEQLARRQYDRYFSVAESALASAAALTGCSWTRPVAEIARMLVVLTDGLTIAWLVTRDDRTATATMDFAADAVAMLATPARPDLAPPTADPIARTR</sequence>
<dbReference type="InterPro" id="IPR036271">
    <property type="entry name" value="Tet_transcr_reg_TetR-rel_C_sf"/>
</dbReference>
<dbReference type="EMBL" id="BSEN01000001">
    <property type="protein sequence ID" value="GLJ74534.1"/>
    <property type="molecule type" value="Genomic_DNA"/>
</dbReference>
<comment type="caution">
    <text evidence="7">The sequence shown here is derived from an EMBL/GenBank/DDBJ whole genome shotgun (WGS) entry which is preliminary data.</text>
</comment>
<accession>A0A9W6LYF0</accession>
<evidence type="ECO:0000313" key="7">
    <source>
        <dbReference type="EMBL" id="GLJ74534.1"/>
    </source>
</evidence>
<dbReference type="InterPro" id="IPR039538">
    <property type="entry name" value="BetI_C"/>
</dbReference>
<dbReference type="PROSITE" id="PS50977">
    <property type="entry name" value="HTH_TETR_2"/>
    <property type="match status" value="1"/>
</dbReference>
<keyword evidence="1" id="KW-0678">Repressor</keyword>
<evidence type="ECO:0000256" key="1">
    <source>
        <dbReference type="ARBA" id="ARBA00022491"/>
    </source>
</evidence>
<organism evidence="7 8">
    <name type="scientific">Leifsonia poae</name>
    <dbReference type="NCBI Taxonomy" id="110933"/>
    <lineage>
        <taxon>Bacteria</taxon>
        <taxon>Bacillati</taxon>
        <taxon>Actinomycetota</taxon>
        <taxon>Actinomycetes</taxon>
        <taxon>Micrococcales</taxon>
        <taxon>Microbacteriaceae</taxon>
        <taxon>Leifsonia</taxon>
    </lineage>
</organism>
<dbReference type="GO" id="GO:0003700">
    <property type="term" value="F:DNA-binding transcription factor activity"/>
    <property type="evidence" value="ECO:0007669"/>
    <property type="project" value="TreeGrafter"/>
</dbReference>
<feature type="domain" description="HTH tetR-type" evidence="6">
    <location>
        <begin position="7"/>
        <end position="67"/>
    </location>
</feature>
<dbReference type="RefSeq" id="WP_271175242.1">
    <property type="nucleotide sequence ID" value="NZ_BAAAJO010000001.1"/>
</dbReference>
<evidence type="ECO:0000256" key="2">
    <source>
        <dbReference type="ARBA" id="ARBA00023015"/>
    </source>
</evidence>
<evidence type="ECO:0000256" key="5">
    <source>
        <dbReference type="PROSITE-ProRule" id="PRU00335"/>
    </source>
</evidence>
<keyword evidence="4" id="KW-0804">Transcription</keyword>
<keyword evidence="8" id="KW-1185">Reference proteome</keyword>
<dbReference type="Pfam" id="PF13977">
    <property type="entry name" value="TetR_C_6"/>
    <property type="match status" value="1"/>
</dbReference>
<proteinExistence type="predicted"/>
<feature type="DNA-binding region" description="H-T-H motif" evidence="5">
    <location>
        <begin position="30"/>
        <end position="49"/>
    </location>
</feature>
<evidence type="ECO:0000259" key="6">
    <source>
        <dbReference type="PROSITE" id="PS50977"/>
    </source>
</evidence>
<keyword evidence="2" id="KW-0805">Transcription regulation</keyword>
<dbReference type="Pfam" id="PF00440">
    <property type="entry name" value="TetR_N"/>
    <property type="match status" value="1"/>
</dbReference>
<dbReference type="InterPro" id="IPR009057">
    <property type="entry name" value="Homeodomain-like_sf"/>
</dbReference>
<dbReference type="InterPro" id="IPR001647">
    <property type="entry name" value="HTH_TetR"/>
</dbReference>
<keyword evidence="3 5" id="KW-0238">DNA-binding</keyword>
<reference evidence="7" key="1">
    <citation type="journal article" date="2014" name="Int. J. Syst. Evol. Microbiol.">
        <title>Complete genome sequence of Corynebacterium casei LMG S-19264T (=DSM 44701T), isolated from a smear-ripened cheese.</title>
        <authorList>
            <consortium name="US DOE Joint Genome Institute (JGI-PGF)"/>
            <person name="Walter F."/>
            <person name="Albersmeier A."/>
            <person name="Kalinowski J."/>
            <person name="Ruckert C."/>
        </authorList>
    </citation>
    <scope>NUCLEOTIDE SEQUENCE</scope>
    <source>
        <strain evidence="7">VKM Ac-1401</strain>
    </source>
</reference>
<dbReference type="GO" id="GO:0000976">
    <property type="term" value="F:transcription cis-regulatory region binding"/>
    <property type="evidence" value="ECO:0007669"/>
    <property type="project" value="TreeGrafter"/>
</dbReference>
<dbReference type="InterPro" id="IPR050109">
    <property type="entry name" value="HTH-type_TetR-like_transc_reg"/>
</dbReference>
<evidence type="ECO:0000313" key="8">
    <source>
        <dbReference type="Proteomes" id="UP001142372"/>
    </source>
</evidence>
<evidence type="ECO:0000256" key="3">
    <source>
        <dbReference type="ARBA" id="ARBA00023125"/>
    </source>
</evidence>
<dbReference type="SUPFAM" id="SSF46689">
    <property type="entry name" value="Homeodomain-like"/>
    <property type="match status" value="1"/>
</dbReference>
<protein>
    <recommendedName>
        <fullName evidence="6">HTH tetR-type domain-containing protein</fullName>
    </recommendedName>
</protein>
<dbReference type="Gene3D" id="1.10.357.10">
    <property type="entry name" value="Tetracycline Repressor, domain 2"/>
    <property type="match status" value="1"/>
</dbReference>
<dbReference type="PANTHER" id="PTHR30055:SF234">
    <property type="entry name" value="HTH-TYPE TRANSCRIPTIONAL REGULATOR BETI"/>
    <property type="match status" value="1"/>
</dbReference>
<dbReference type="AlphaFoldDB" id="A0A9W6LYF0"/>
<dbReference type="SUPFAM" id="SSF48498">
    <property type="entry name" value="Tetracyclin repressor-like, C-terminal domain"/>
    <property type="match status" value="1"/>
</dbReference>
<dbReference type="PANTHER" id="PTHR30055">
    <property type="entry name" value="HTH-TYPE TRANSCRIPTIONAL REGULATOR RUTR"/>
    <property type="match status" value="1"/>
</dbReference>
<evidence type="ECO:0000256" key="4">
    <source>
        <dbReference type="ARBA" id="ARBA00023163"/>
    </source>
</evidence>
<name>A0A9W6LYF0_9MICO</name>
<dbReference type="Proteomes" id="UP001142372">
    <property type="component" value="Unassembled WGS sequence"/>
</dbReference>